<dbReference type="InterPro" id="IPR047212">
    <property type="entry name" value="TPP_POXB-like"/>
</dbReference>
<evidence type="ECO:0000256" key="1">
    <source>
        <dbReference type="ARBA" id="ARBA00007812"/>
    </source>
</evidence>
<dbReference type="AlphaFoldDB" id="A0A369B0Q0"/>
<feature type="domain" description="Thiamine pyrophosphate enzyme N-terminal TPP-binding" evidence="7">
    <location>
        <begin position="13"/>
        <end position="121"/>
    </location>
</feature>
<dbReference type="Proteomes" id="UP000288197">
    <property type="component" value="Unassembled WGS sequence"/>
</dbReference>
<dbReference type="InterPro" id="IPR014092">
    <property type="entry name" value="Pyruvate_oxidase"/>
</dbReference>
<dbReference type="RefSeq" id="WP_114288908.1">
    <property type="nucleotide sequence ID" value="NZ_JARQAY010000017.1"/>
</dbReference>
<evidence type="ECO:0000256" key="2">
    <source>
        <dbReference type="ARBA" id="ARBA00023052"/>
    </source>
</evidence>
<keyword evidence="2 4" id="KW-0786">Thiamine pyrophosphate</keyword>
<protein>
    <recommendedName>
        <fullName evidence="3">Pyruvate oxidase</fullName>
        <ecNumber evidence="3">1.2.3.3</ecNumber>
    </recommendedName>
</protein>
<dbReference type="GO" id="GO:0000287">
    <property type="term" value="F:magnesium ion binding"/>
    <property type="evidence" value="ECO:0007669"/>
    <property type="project" value="InterPro"/>
</dbReference>
<dbReference type="PANTHER" id="PTHR42981">
    <property type="entry name" value="PYRUVATE DEHYDROGENASE [UBIQUINONE]"/>
    <property type="match status" value="1"/>
</dbReference>
<dbReference type="Pfam" id="PF02775">
    <property type="entry name" value="TPP_enzyme_C"/>
    <property type="match status" value="1"/>
</dbReference>
<organism evidence="8 9">
    <name type="scientific">Vagococcus fluvialis</name>
    <dbReference type="NCBI Taxonomy" id="2738"/>
    <lineage>
        <taxon>Bacteria</taxon>
        <taxon>Bacillati</taxon>
        <taxon>Bacillota</taxon>
        <taxon>Bacilli</taxon>
        <taxon>Lactobacillales</taxon>
        <taxon>Enterococcaceae</taxon>
        <taxon>Vagococcus</taxon>
    </lineage>
</organism>
<evidence type="ECO:0000313" key="8">
    <source>
        <dbReference type="EMBL" id="RSU05469.1"/>
    </source>
</evidence>
<keyword evidence="9" id="KW-1185">Reference proteome</keyword>
<keyword evidence="8" id="KW-0670">Pyruvate</keyword>
<dbReference type="InterPro" id="IPR029035">
    <property type="entry name" value="DHS-like_NAD/FAD-binding_dom"/>
</dbReference>
<dbReference type="Gene3D" id="3.40.50.1220">
    <property type="entry name" value="TPP-binding domain"/>
    <property type="match status" value="1"/>
</dbReference>
<dbReference type="SUPFAM" id="SSF52467">
    <property type="entry name" value="DHS-like NAD/FAD-binding domain"/>
    <property type="match status" value="1"/>
</dbReference>
<dbReference type="InterPro" id="IPR012000">
    <property type="entry name" value="Thiamin_PyroP_enz_cen_dom"/>
</dbReference>
<evidence type="ECO:0000259" key="7">
    <source>
        <dbReference type="Pfam" id="PF02776"/>
    </source>
</evidence>
<dbReference type="PANTHER" id="PTHR42981:SF2">
    <property type="entry name" value="PYRUVATE DEHYDROGENASE [UBIQUINONE]"/>
    <property type="match status" value="1"/>
</dbReference>
<evidence type="ECO:0000313" key="9">
    <source>
        <dbReference type="Proteomes" id="UP000288197"/>
    </source>
</evidence>
<dbReference type="Gene3D" id="3.40.50.970">
    <property type="match status" value="2"/>
</dbReference>
<evidence type="ECO:0000259" key="6">
    <source>
        <dbReference type="Pfam" id="PF02775"/>
    </source>
</evidence>
<dbReference type="OrthoDB" id="4494979at2"/>
<dbReference type="GO" id="GO:0030976">
    <property type="term" value="F:thiamine pyrophosphate binding"/>
    <property type="evidence" value="ECO:0007669"/>
    <property type="project" value="InterPro"/>
</dbReference>
<comment type="caution">
    <text evidence="8">The sequence shown here is derived from an EMBL/GenBank/DDBJ whole genome shotgun (WGS) entry which is preliminary data.</text>
</comment>
<reference evidence="8 9" key="1">
    <citation type="submission" date="2017-05" db="EMBL/GenBank/DDBJ databases">
        <title>Vagococcus spp. assemblies.</title>
        <authorList>
            <person name="Gulvik C.A."/>
        </authorList>
    </citation>
    <scope>NUCLEOTIDE SEQUENCE [LARGE SCALE GENOMIC DNA]</scope>
    <source>
        <strain evidence="8 9">NCFB 2497</strain>
    </source>
</reference>
<dbReference type="InterPro" id="IPR011766">
    <property type="entry name" value="TPP_enzyme_TPP-bd"/>
</dbReference>
<evidence type="ECO:0000256" key="3">
    <source>
        <dbReference type="NCBIfam" id="TIGR02720"/>
    </source>
</evidence>
<sequence length="582" mass="64610">MSNKIDGWVAGLKTIESWGVENIYGIPAGSLNSLIDALEKEKEHINFIQVRHEEAGALAASMHAKFTGKIGVCVGSAGPGATHLYNGLYDAKFDNVPVLAILGQRPLSEANMDMFQEMNQNPLFADVAIYNRKVAYAEQLPKVLDEAIRTAVAYRGVAVVEVPVNFGWEKIDADKWPSSASSYRKLPKMLPDVSDIDKAVALLEKAKRPVIYAGKGTRGCGELVEALGRKIKAPVAITGINFDNFNYDYEGLLGSAFRVAWKPANEALAEADTVLFVGSNFPFSEEKGTFSNVKHFIQIDNNQKNLGKRHHPDVTILGDAEIALSKINEKIAEAPLTEWYQANLDNIKNWKEYMHQLEKNTEGDLRLYQVYDAINRYADEDALYSVDVGDVTQTSIRHLHMTPKNTWRTSELFATMGNGLPGAIAAKLEFKNRQVWSLSGDGGFAMNMQDIVTAVRYNLPSIHVVFSNQQFGFIRDSQLDTNDAIFGVDLTDVDFAKISEAQGAVGYTLRTIEEIDNVFSKAIEDLNASRVVLIDAKIMDERPIPVENLILDKELYSETEINDFKALYNGENLVTLKELLNA</sequence>
<dbReference type="Pfam" id="PF02776">
    <property type="entry name" value="TPP_enzyme_N"/>
    <property type="match status" value="1"/>
</dbReference>
<dbReference type="NCBIfam" id="TIGR02720">
    <property type="entry name" value="pyruv_oxi_spxB"/>
    <property type="match status" value="1"/>
</dbReference>
<dbReference type="GO" id="GO:0047112">
    <property type="term" value="F:pyruvate oxidase activity"/>
    <property type="evidence" value="ECO:0007669"/>
    <property type="project" value="UniProtKB-UniRule"/>
</dbReference>
<gene>
    <name evidence="8" type="ORF">CBF32_00280</name>
</gene>
<evidence type="ECO:0000256" key="4">
    <source>
        <dbReference type="RuleBase" id="RU362132"/>
    </source>
</evidence>
<dbReference type="InterPro" id="IPR047211">
    <property type="entry name" value="POXB-like"/>
</dbReference>
<dbReference type="SUPFAM" id="SSF52518">
    <property type="entry name" value="Thiamin diphosphate-binding fold (THDP-binding)"/>
    <property type="match status" value="2"/>
</dbReference>
<dbReference type="EMBL" id="NGJX01000001">
    <property type="protein sequence ID" value="RSU05469.1"/>
    <property type="molecule type" value="Genomic_DNA"/>
</dbReference>
<name>A0A369B0Q0_9ENTE</name>
<dbReference type="Gene3D" id="1.10.10.940">
    <property type="match status" value="1"/>
</dbReference>
<dbReference type="InterPro" id="IPR029061">
    <property type="entry name" value="THDP-binding"/>
</dbReference>
<dbReference type="CDD" id="cd07039">
    <property type="entry name" value="TPP_PYR_POX"/>
    <property type="match status" value="1"/>
</dbReference>
<dbReference type="InterPro" id="IPR012001">
    <property type="entry name" value="Thiamin_PyroP_enz_TPP-bd_dom"/>
</dbReference>
<evidence type="ECO:0000259" key="5">
    <source>
        <dbReference type="Pfam" id="PF00205"/>
    </source>
</evidence>
<dbReference type="GeneID" id="63145655"/>
<comment type="similarity">
    <text evidence="1 4">Belongs to the TPP enzyme family.</text>
</comment>
<dbReference type="EC" id="1.2.3.3" evidence="3"/>
<feature type="domain" description="Thiamine pyrophosphate enzyme TPP-binding" evidence="6">
    <location>
        <begin position="387"/>
        <end position="535"/>
    </location>
</feature>
<proteinExistence type="inferred from homology"/>
<accession>A0A369B0Q0</accession>
<feature type="domain" description="Thiamine pyrophosphate enzyme central" evidence="5">
    <location>
        <begin position="196"/>
        <end position="326"/>
    </location>
</feature>
<dbReference type="CDD" id="cd02014">
    <property type="entry name" value="TPP_POX"/>
    <property type="match status" value="1"/>
</dbReference>
<dbReference type="Pfam" id="PF00205">
    <property type="entry name" value="TPP_enzyme_M"/>
    <property type="match status" value="1"/>
</dbReference>
<dbReference type="InterPro" id="IPR047210">
    <property type="entry name" value="TPP_PYR_POXB-like"/>
</dbReference>